<comment type="caution">
    <text evidence="3">The sequence shown here is derived from an EMBL/GenBank/DDBJ whole genome shotgun (WGS) entry which is preliminary data.</text>
</comment>
<dbReference type="PROSITE" id="PS51746">
    <property type="entry name" value="PPM_2"/>
    <property type="match status" value="1"/>
</dbReference>
<feature type="domain" description="PPM-type phosphatase" evidence="2">
    <location>
        <begin position="239"/>
        <end position="809"/>
    </location>
</feature>
<dbReference type="Pfam" id="PF00481">
    <property type="entry name" value="PP2C"/>
    <property type="match status" value="1"/>
</dbReference>
<reference evidence="3" key="1">
    <citation type="journal article" date="2023" name="PhytoFront">
        <title>Draft Genome Resources of Seven Strains of Tilletia horrida, Causal Agent of Kernel Smut of Rice.</title>
        <authorList>
            <person name="Khanal S."/>
            <person name="Antony Babu S."/>
            <person name="Zhou X.G."/>
        </authorList>
    </citation>
    <scope>NUCLEOTIDE SEQUENCE</scope>
    <source>
        <strain evidence="3">TX3</strain>
    </source>
</reference>
<accession>A0AAN6GD03</accession>
<evidence type="ECO:0000256" key="1">
    <source>
        <dbReference type="SAM" id="MobiDB-lite"/>
    </source>
</evidence>
<dbReference type="Gene3D" id="3.60.40.10">
    <property type="entry name" value="PPM-type phosphatase domain"/>
    <property type="match status" value="1"/>
</dbReference>
<feature type="compositionally biased region" description="Low complexity" evidence="1">
    <location>
        <begin position="439"/>
        <end position="448"/>
    </location>
</feature>
<dbReference type="InterPro" id="IPR036457">
    <property type="entry name" value="PPM-type-like_dom_sf"/>
</dbReference>
<dbReference type="InterPro" id="IPR001932">
    <property type="entry name" value="PPM-type_phosphatase-like_dom"/>
</dbReference>
<feature type="compositionally biased region" description="Gly residues" evidence="1">
    <location>
        <begin position="29"/>
        <end position="41"/>
    </location>
</feature>
<proteinExistence type="predicted"/>
<feature type="region of interest" description="Disordered" evidence="1">
    <location>
        <begin position="439"/>
        <end position="465"/>
    </location>
</feature>
<feature type="region of interest" description="Disordered" evidence="1">
    <location>
        <begin position="817"/>
        <end position="845"/>
    </location>
</feature>
<name>A0AAN6GD03_9BASI</name>
<feature type="compositionally biased region" description="Low complexity" evidence="1">
    <location>
        <begin position="44"/>
        <end position="69"/>
    </location>
</feature>
<feature type="compositionally biased region" description="Low complexity" evidence="1">
    <location>
        <begin position="356"/>
        <end position="380"/>
    </location>
</feature>
<feature type="compositionally biased region" description="Low complexity" evidence="1">
    <location>
        <begin position="119"/>
        <end position="137"/>
    </location>
</feature>
<feature type="region of interest" description="Disordered" evidence="1">
    <location>
        <begin position="717"/>
        <end position="751"/>
    </location>
</feature>
<protein>
    <recommendedName>
        <fullName evidence="2">PPM-type phosphatase domain-containing protein</fullName>
    </recommendedName>
</protein>
<dbReference type="AlphaFoldDB" id="A0AAN6GD03"/>
<feature type="compositionally biased region" description="Low complexity" evidence="1">
    <location>
        <begin position="734"/>
        <end position="751"/>
    </location>
</feature>
<dbReference type="EMBL" id="JAPDMQ010000224">
    <property type="protein sequence ID" value="KAK0530117.1"/>
    <property type="molecule type" value="Genomic_DNA"/>
</dbReference>
<feature type="region of interest" description="Disordered" evidence="1">
    <location>
        <begin position="119"/>
        <end position="149"/>
    </location>
</feature>
<keyword evidence="4" id="KW-1185">Reference proteome</keyword>
<dbReference type="SUPFAM" id="SSF81606">
    <property type="entry name" value="PP2C-like"/>
    <property type="match status" value="1"/>
</dbReference>
<gene>
    <name evidence="3" type="ORF">OC842_004041</name>
</gene>
<dbReference type="GO" id="GO:0005739">
    <property type="term" value="C:mitochondrion"/>
    <property type="evidence" value="ECO:0007669"/>
    <property type="project" value="TreeGrafter"/>
</dbReference>
<dbReference type="PANTHER" id="PTHR13832:SF792">
    <property type="entry name" value="GM14286P"/>
    <property type="match status" value="1"/>
</dbReference>
<organism evidence="3 4">
    <name type="scientific">Tilletia horrida</name>
    <dbReference type="NCBI Taxonomy" id="155126"/>
    <lineage>
        <taxon>Eukaryota</taxon>
        <taxon>Fungi</taxon>
        <taxon>Dikarya</taxon>
        <taxon>Basidiomycota</taxon>
        <taxon>Ustilaginomycotina</taxon>
        <taxon>Exobasidiomycetes</taxon>
        <taxon>Tilletiales</taxon>
        <taxon>Tilletiaceae</taxon>
        <taxon>Tilletia</taxon>
    </lineage>
</organism>
<sequence length="845" mass="88618">MLLRPGSASAAAGHALLSASRRPAAAAAAGGGGGGGGGGGALASSHYFQQQQQQQQSAHVSSSSSTSSSYNAQRRREWAVVVTAAGGLAVSGSWYWFHVRPRRQAEAIQHHELLQQQQQQQQQAQAAQAQAQAAQAAMPRGSRAFSTSATTSFLIPTRASKSKSGGAGASSQPGQKVITLLTESQVNHKLRANEHSVIVDRPPGVSLVSRYDSNVVPSNDPCEDRRVEIIVESDHVIPELASSTAAATSTTKGDLYFGAIMDGHAGYHTSALLTQKLISAVALELDKVFGAKDEYAELAARRKPRSVLSTLTSAGAGAGDASDQQPSSIAGKMWRSVFGAAPGPSAQHSATFVQPPTITSAAPSSSEQAKSSSRKQAAPATHDAVSVSSGLESDPEVIKHAIRKAFLALDAEIVNTPVQLLKEYELSLAAAAAAAAAAKEGPPTTTPSTPKPIQPGTASVHSAGPATQNNAVLNQAGALSQLASSLFPSSPSSSTAAAFTATQRTVYEAMLPALSGSCALLAYIDSARGDLYMACTGDSRAIAGWYDTAAQRWIVEPLSVDQTGRNPAEVKRMRSEHPLSEASTVIMSGRVLGGLEPTRAFGDARYKWERNVQERLYETFLPGGRAAARGPPRLLETPPYVTAQPEVVFRKIAPGLASSSSPSSARETKELRFIVMATDGLWDMLENEEVGALVAGHLDRVRGTVLASSLHDAVYTPRKALQSSSPQSPPLQPSPQGQQQQQQQQRSHPLSKAPANLRAYTFEDDNLSTHLVRNALGGANRDRVAGLLAIPSPESRWYRDDITVNVILFNTPAQQAEARAKAEAAAAAATAASSSSSSSPPRSKL</sequence>
<dbReference type="PANTHER" id="PTHR13832">
    <property type="entry name" value="PROTEIN PHOSPHATASE 2C"/>
    <property type="match status" value="1"/>
</dbReference>
<feature type="region of interest" description="Disordered" evidence="1">
    <location>
        <begin position="26"/>
        <end position="69"/>
    </location>
</feature>
<evidence type="ECO:0000313" key="3">
    <source>
        <dbReference type="EMBL" id="KAK0530117.1"/>
    </source>
</evidence>
<dbReference type="GO" id="GO:0004741">
    <property type="term" value="F:[pyruvate dehydrogenase (acetyl-transferring)]-phosphatase activity"/>
    <property type="evidence" value="ECO:0007669"/>
    <property type="project" value="TreeGrafter"/>
</dbReference>
<evidence type="ECO:0000313" key="4">
    <source>
        <dbReference type="Proteomes" id="UP001176521"/>
    </source>
</evidence>
<dbReference type="InterPro" id="IPR015655">
    <property type="entry name" value="PP2C"/>
</dbReference>
<dbReference type="Proteomes" id="UP001176521">
    <property type="component" value="Unassembled WGS sequence"/>
</dbReference>
<dbReference type="CDD" id="cd00143">
    <property type="entry name" value="PP2Cc"/>
    <property type="match status" value="1"/>
</dbReference>
<feature type="compositionally biased region" description="Polar residues" evidence="1">
    <location>
        <begin position="456"/>
        <end position="465"/>
    </location>
</feature>
<feature type="region of interest" description="Disordered" evidence="1">
    <location>
        <begin position="356"/>
        <end position="393"/>
    </location>
</feature>
<dbReference type="SMART" id="SM00332">
    <property type="entry name" value="PP2Cc"/>
    <property type="match status" value="1"/>
</dbReference>
<evidence type="ECO:0000259" key="2">
    <source>
        <dbReference type="PROSITE" id="PS51746"/>
    </source>
</evidence>